<dbReference type="AlphaFoldDB" id="A0A809N5H3"/>
<organism evidence="1 2">
    <name type="scientific">Lacticaseibacillus rhamnosus (strain ATCC 53103 / LMG 18243 / GG)</name>
    <name type="common">Lactobacillus rhamnosus</name>
    <dbReference type="NCBI Taxonomy" id="568703"/>
    <lineage>
        <taxon>Bacteria</taxon>
        <taxon>Bacillati</taxon>
        <taxon>Bacillota</taxon>
        <taxon>Bacilli</taxon>
        <taxon>Lactobacillales</taxon>
        <taxon>Lactobacillaceae</taxon>
        <taxon>Lacticaseibacillus</taxon>
    </lineage>
</organism>
<dbReference type="KEGG" id="lrg:LRHM_2783"/>
<proteinExistence type="predicted"/>
<evidence type="ECO:0000313" key="2">
    <source>
        <dbReference type="Proteomes" id="UP000002067"/>
    </source>
</evidence>
<dbReference type="EMBL" id="AP011548">
    <property type="protein sequence ID" value="BAI43310.1"/>
    <property type="molecule type" value="Genomic_DNA"/>
</dbReference>
<reference evidence="1 2" key="1">
    <citation type="journal article" date="2009" name="J. Bacteriol.">
        <title>Complete genome sequence of the probiotic Lactobacillus rhamnosus ATCC 53103.</title>
        <authorList>
            <person name="Morita H."/>
            <person name="Toh H."/>
            <person name="Oshima K."/>
            <person name="Murakami M."/>
            <person name="Taylor T.D."/>
            <person name="Igimi S."/>
            <person name="Hattori M."/>
        </authorList>
    </citation>
    <scope>NUCLEOTIDE SEQUENCE [LARGE SCALE GENOMIC DNA]</scope>
    <source>
        <strain evidence="2">ATCC 53103 / LMG 18243 / GG [Tokyo]</strain>
    </source>
</reference>
<dbReference type="Proteomes" id="UP000002067">
    <property type="component" value="Chromosome"/>
</dbReference>
<sequence length="63" mass="7494">MARMASTRLGFQWHDYVQADAECDRYWAFKKAERRSLHEATKKSPRVVPQGEKKTSEKIYIDF</sequence>
<protein>
    <submittedName>
        <fullName evidence="1">Hypothetical phage protein</fullName>
    </submittedName>
</protein>
<dbReference type="KEGG" id="lrh:LGG_02890"/>
<dbReference type="RefSeq" id="WP_014570225.1">
    <property type="nucleotide sequence ID" value="NC_013198.1"/>
</dbReference>
<gene>
    <name evidence="1" type="ordered locus">LRHM_2783</name>
</gene>
<evidence type="ECO:0000313" key="1">
    <source>
        <dbReference type="EMBL" id="BAI43310.1"/>
    </source>
</evidence>
<accession>A0A809N5H3</accession>
<name>A0A809N5H3_LACRG</name>